<dbReference type="PANTHER" id="PTHR42753:SF2">
    <property type="entry name" value="PROLINE--TRNA LIGASE"/>
    <property type="match status" value="1"/>
</dbReference>
<feature type="non-terminal residue" evidence="2">
    <location>
        <position position="120"/>
    </location>
</feature>
<evidence type="ECO:0000259" key="1">
    <source>
        <dbReference type="Pfam" id="PF03129"/>
    </source>
</evidence>
<sequence length="120" mass="13307">MLGAFFIDEKGTSHPIVMGCYGIGLGRLLAAAIEQYHDDKGIIWPMPIAPYHIYLCPLYREDSKVSEVAENLYAELEAEDLEVLLDDREESPGVKFNDADLLGVPVRVTISPRTLEKGSV</sequence>
<accession>X1UN32</accession>
<dbReference type="SUPFAM" id="SSF55681">
    <property type="entry name" value="Class II aaRS and biotin synthetases"/>
    <property type="match status" value="1"/>
</dbReference>
<dbReference type="GO" id="GO:0006433">
    <property type="term" value="P:prolyl-tRNA aminoacylation"/>
    <property type="evidence" value="ECO:0007669"/>
    <property type="project" value="TreeGrafter"/>
</dbReference>
<dbReference type="EMBL" id="BARW01034308">
    <property type="protein sequence ID" value="GAJ04967.1"/>
    <property type="molecule type" value="Genomic_DNA"/>
</dbReference>
<dbReference type="InterPro" id="IPR036621">
    <property type="entry name" value="Anticodon-bd_dom_sf"/>
</dbReference>
<organism evidence="2">
    <name type="scientific">marine sediment metagenome</name>
    <dbReference type="NCBI Taxonomy" id="412755"/>
    <lineage>
        <taxon>unclassified sequences</taxon>
        <taxon>metagenomes</taxon>
        <taxon>ecological metagenomes</taxon>
    </lineage>
</organism>
<dbReference type="CDD" id="cd00861">
    <property type="entry name" value="ProRS_anticodon_short"/>
    <property type="match status" value="1"/>
</dbReference>
<dbReference type="SUPFAM" id="SSF52954">
    <property type="entry name" value="Class II aaRS ABD-related"/>
    <property type="match status" value="1"/>
</dbReference>
<proteinExistence type="predicted"/>
<evidence type="ECO:0000313" key="2">
    <source>
        <dbReference type="EMBL" id="GAJ04967.1"/>
    </source>
</evidence>
<dbReference type="PANTHER" id="PTHR42753">
    <property type="entry name" value="MITOCHONDRIAL RIBOSOME PROTEIN L39/PROLYL-TRNA LIGASE FAMILY MEMBER"/>
    <property type="match status" value="1"/>
</dbReference>
<dbReference type="Gene3D" id="3.30.930.10">
    <property type="entry name" value="Bira Bifunctional Protein, Domain 2"/>
    <property type="match status" value="1"/>
</dbReference>
<reference evidence="2" key="1">
    <citation type="journal article" date="2014" name="Front. Microbiol.">
        <title>High frequency of phylogenetically diverse reductive dehalogenase-homologous genes in deep subseafloor sedimentary metagenomes.</title>
        <authorList>
            <person name="Kawai M."/>
            <person name="Futagami T."/>
            <person name="Toyoda A."/>
            <person name="Takaki Y."/>
            <person name="Nishi S."/>
            <person name="Hori S."/>
            <person name="Arai W."/>
            <person name="Tsubouchi T."/>
            <person name="Morono Y."/>
            <person name="Uchiyama I."/>
            <person name="Ito T."/>
            <person name="Fujiyama A."/>
            <person name="Inagaki F."/>
            <person name="Takami H."/>
        </authorList>
    </citation>
    <scope>NUCLEOTIDE SEQUENCE</scope>
    <source>
        <strain evidence="2">Expedition CK06-06</strain>
    </source>
</reference>
<gene>
    <name evidence="2" type="ORF">S12H4_53802</name>
</gene>
<dbReference type="AlphaFoldDB" id="X1UN32"/>
<dbReference type="InterPro" id="IPR004154">
    <property type="entry name" value="Anticodon-bd"/>
</dbReference>
<comment type="caution">
    <text evidence="2">The sequence shown here is derived from an EMBL/GenBank/DDBJ whole genome shotgun (WGS) entry which is preliminary data.</text>
</comment>
<protein>
    <recommendedName>
        <fullName evidence="1">Anticodon-binding domain-containing protein</fullName>
    </recommendedName>
</protein>
<dbReference type="GO" id="GO:0005829">
    <property type="term" value="C:cytosol"/>
    <property type="evidence" value="ECO:0007669"/>
    <property type="project" value="TreeGrafter"/>
</dbReference>
<dbReference type="InterPro" id="IPR045864">
    <property type="entry name" value="aa-tRNA-synth_II/BPL/LPL"/>
</dbReference>
<dbReference type="Pfam" id="PF03129">
    <property type="entry name" value="HGTP_anticodon"/>
    <property type="match status" value="1"/>
</dbReference>
<name>X1UN32_9ZZZZ</name>
<dbReference type="InterPro" id="IPR050062">
    <property type="entry name" value="Pro-tRNA_synthetase"/>
</dbReference>
<feature type="domain" description="Anticodon-binding" evidence="1">
    <location>
        <begin position="53"/>
        <end position="120"/>
    </location>
</feature>
<dbReference type="InterPro" id="IPR044140">
    <property type="entry name" value="ProRS_anticodon_short"/>
</dbReference>
<dbReference type="GO" id="GO:0004827">
    <property type="term" value="F:proline-tRNA ligase activity"/>
    <property type="evidence" value="ECO:0007669"/>
    <property type="project" value="TreeGrafter"/>
</dbReference>
<dbReference type="Gene3D" id="3.40.50.800">
    <property type="entry name" value="Anticodon-binding domain"/>
    <property type="match status" value="1"/>
</dbReference>